<dbReference type="Pfam" id="PF01433">
    <property type="entry name" value="Peptidase_M1"/>
    <property type="match status" value="1"/>
</dbReference>
<keyword evidence="10" id="KW-0862">Zinc</keyword>
<evidence type="ECO:0000256" key="7">
    <source>
        <dbReference type="ARBA" id="ARBA00022670"/>
    </source>
</evidence>
<evidence type="ECO:0000256" key="6">
    <source>
        <dbReference type="ARBA" id="ARBA00022438"/>
    </source>
</evidence>
<keyword evidence="11" id="KW-0482">Metalloprotease</keyword>
<evidence type="ECO:0000256" key="9">
    <source>
        <dbReference type="ARBA" id="ARBA00022801"/>
    </source>
</evidence>
<comment type="caution">
    <text evidence="15">The sequence shown here is derived from an EMBL/GenBank/DDBJ whole genome shotgun (WGS) entry which is preliminary data.</text>
</comment>
<evidence type="ECO:0000256" key="1">
    <source>
        <dbReference type="ARBA" id="ARBA00000098"/>
    </source>
</evidence>
<organism evidence="15 16">
    <name type="scientific">Maribacter arenosus</name>
    <dbReference type="NCBI Taxonomy" id="1854708"/>
    <lineage>
        <taxon>Bacteria</taxon>
        <taxon>Pseudomonadati</taxon>
        <taxon>Bacteroidota</taxon>
        <taxon>Flavobacteriia</taxon>
        <taxon>Flavobacteriales</taxon>
        <taxon>Flavobacteriaceae</taxon>
        <taxon>Maribacter</taxon>
    </lineage>
</organism>
<evidence type="ECO:0000256" key="8">
    <source>
        <dbReference type="ARBA" id="ARBA00022723"/>
    </source>
</evidence>
<dbReference type="SUPFAM" id="SSF55486">
    <property type="entry name" value="Metalloproteases ('zincins'), catalytic domain"/>
    <property type="match status" value="1"/>
</dbReference>
<sequence>MLARCFFLLLFGISTTCLFAQHQDKVDFTHAKATISVYPDSKQIQGYVSYELKVLKQIDSVFLDAKNMTFQSVRLNRRKKRFENDGKHLILHHNFKKGKTYNIGLEYNTNPKQTVYFMGVEDGIKGNEQVWTQGQGKYTSYWLPSLDAMEEKVEFDLSLSADDDFEVIANGVLKNVQKAGHLKTWSFDMNNPMSSYLVAYVIGNYDKQELTTTSGIPIENYYYPQDSLKVEPTYRYTNQLFDFLEIEIGVPYPWQNYKQVPVRDFLYAGMENTGATIFSDAYVIDSVAFVDKNYVNVNAHEFAHQWFGNLVTEKDGSHHWLHEGFATYYAYLAEKEIFGDNYFYWKLYETALQLYEQSKDGKGKSLTDPKASSLTFYEKGAWALVMLRYQIGDQAFKKGIKTYLQKYQYQNVTIEQFIKEMELASGTDLHAYKSEWLNATDFPFEKVQSYLSEHSTSVAAFLKLKWELTTSLEDKTNIIQKYWDSADPELKTRIISKYHKSLTNEMILHGFESNDIKIRQALALIYDKVPLTLQAQYETLLNDDSYLTKEIALYRLWISFPQNRAKYLDLTKGIIGLPHKNVRILWLLLAALTKDYDTERKEDYITELFAYTSPTYGMETRQTAFGILSEVFEFQDQNLLDLMNASVHHSWQFRKYARDLLDTLLKDDEQRKRINGLLKQLNEEELRYIRTKLKLQ</sequence>
<keyword evidence="16" id="KW-1185">Reference proteome</keyword>
<keyword evidence="8" id="KW-0479">Metal-binding</keyword>
<dbReference type="InterPro" id="IPR014782">
    <property type="entry name" value="Peptidase_M1_dom"/>
</dbReference>
<keyword evidence="7" id="KW-0645">Protease</keyword>
<dbReference type="EMBL" id="JABTCG010000001">
    <property type="protein sequence ID" value="MBD0849639.1"/>
    <property type="molecule type" value="Genomic_DNA"/>
</dbReference>
<comment type="cofactor">
    <cofactor evidence="2">
        <name>Zn(2+)</name>
        <dbReference type="ChEBI" id="CHEBI:29105"/>
    </cofactor>
</comment>
<dbReference type="InterPro" id="IPR027268">
    <property type="entry name" value="Peptidase_M4/M1_CTD_sf"/>
</dbReference>
<dbReference type="Pfam" id="PF17900">
    <property type="entry name" value="Peptidase_M1_N"/>
    <property type="match status" value="1"/>
</dbReference>
<dbReference type="PANTHER" id="PTHR11533:SF174">
    <property type="entry name" value="PUROMYCIN-SENSITIVE AMINOPEPTIDASE-RELATED"/>
    <property type="match status" value="1"/>
</dbReference>
<dbReference type="InterPro" id="IPR001930">
    <property type="entry name" value="Peptidase_M1"/>
</dbReference>
<feature type="domain" description="Aminopeptidase N-like N-terminal" evidence="14">
    <location>
        <begin position="33"/>
        <end position="197"/>
    </location>
</feature>
<dbReference type="Gene3D" id="1.10.390.10">
    <property type="entry name" value="Neutral Protease Domain 2"/>
    <property type="match status" value="1"/>
</dbReference>
<evidence type="ECO:0000256" key="2">
    <source>
        <dbReference type="ARBA" id="ARBA00001947"/>
    </source>
</evidence>
<dbReference type="Proteomes" id="UP000598350">
    <property type="component" value="Unassembled WGS sequence"/>
</dbReference>
<dbReference type="InterPro" id="IPR042097">
    <property type="entry name" value="Aminopeptidase_N-like_N_sf"/>
</dbReference>
<evidence type="ECO:0000259" key="13">
    <source>
        <dbReference type="Pfam" id="PF01433"/>
    </source>
</evidence>
<dbReference type="SUPFAM" id="SSF63737">
    <property type="entry name" value="Leukotriene A4 hydrolase N-terminal domain"/>
    <property type="match status" value="1"/>
</dbReference>
<gene>
    <name evidence="15" type="ORF">HPE63_03075</name>
</gene>
<evidence type="ECO:0000259" key="14">
    <source>
        <dbReference type="Pfam" id="PF17900"/>
    </source>
</evidence>
<dbReference type="PANTHER" id="PTHR11533">
    <property type="entry name" value="PROTEASE M1 ZINC METALLOPROTEASE"/>
    <property type="match status" value="1"/>
</dbReference>
<proteinExistence type="inferred from homology"/>
<keyword evidence="9" id="KW-0378">Hydrolase</keyword>
<comment type="catalytic activity">
    <reaction evidence="1">
        <text>Release of an N-terminal amino acid, Xaa-|-Yaa- from a peptide, amide or arylamide. Xaa is preferably Ala, but may be most amino acids including Pro (slow action). When a terminal hydrophobic residue is followed by a prolyl residue, the two may be released as an intact Xaa-Pro dipeptide.</text>
        <dbReference type="EC" id="3.4.11.2"/>
    </reaction>
</comment>
<reference evidence="15 16" key="1">
    <citation type="submission" date="2020-05" db="EMBL/GenBank/DDBJ databases">
        <title>The draft genome sequence of Maribacter arenosus CAU 1321.</title>
        <authorList>
            <person name="Mu L."/>
        </authorList>
    </citation>
    <scope>NUCLEOTIDE SEQUENCE [LARGE SCALE GENOMIC DNA]</scope>
    <source>
        <strain evidence="15 16">CAU 1321</strain>
    </source>
</reference>
<evidence type="ECO:0000313" key="16">
    <source>
        <dbReference type="Proteomes" id="UP000598350"/>
    </source>
</evidence>
<comment type="similarity">
    <text evidence="3">Belongs to the peptidase M1 family.</text>
</comment>
<keyword evidence="12" id="KW-0732">Signal</keyword>
<evidence type="ECO:0000256" key="12">
    <source>
        <dbReference type="SAM" id="SignalP"/>
    </source>
</evidence>
<feature type="domain" description="Peptidase M1 membrane alanine aminopeptidase" evidence="13">
    <location>
        <begin position="236"/>
        <end position="436"/>
    </location>
</feature>
<evidence type="ECO:0000256" key="4">
    <source>
        <dbReference type="ARBA" id="ARBA00012564"/>
    </source>
</evidence>
<evidence type="ECO:0000256" key="10">
    <source>
        <dbReference type="ARBA" id="ARBA00022833"/>
    </source>
</evidence>
<feature type="signal peptide" evidence="12">
    <location>
        <begin position="1"/>
        <end position="20"/>
    </location>
</feature>
<evidence type="ECO:0000256" key="11">
    <source>
        <dbReference type="ARBA" id="ARBA00023049"/>
    </source>
</evidence>
<dbReference type="EC" id="3.4.11.2" evidence="4"/>
<dbReference type="InterPro" id="IPR050344">
    <property type="entry name" value="Peptidase_M1_aminopeptidases"/>
</dbReference>
<dbReference type="InterPro" id="IPR045357">
    <property type="entry name" value="Aminopeptidase_N-like_N"/>
</dbReference>
<evidence type="ECO:0000256" key="5">
    <source>
        <dbReference type="ARBA" id="ARBA00015611"/>
    </source>
</evidence>
<accession>A0ABR7V7J2</accession>
<name>A0ABR7V7J2_9FLAO</name>
<evidence type="ECO:0000313" key="15">
    <source>
        <dbReference type="EMBL" id="MBD0849639.1"/>
    </source>
</evidence>
<dbReference type="PRINTS" id="PR00756">
    <property type="entry name" value="ALADIPTASE"/>
</dbReference>
<dbReference type="Gene3D" id="2.60.40.1730">
    <property type="entry name" value="tricorn interacting facor f3 domain"/>
    <property type="match status" value="1"/>
</dbReference>
<evidence type="ECO:0000256" key="3">
    <source>
        <dbReference type="ARBA" id="ARBA00010136"/>
    </source>
</evidence>
<dbReference type="RefSeq" id="WP_188312755.1">
    <property type="nucleotide sequence ID" value="NZ_JABTCG010000001.1"/>
</dbReference>
<keyword evidence="6" id="KW-0031">Aminopeptidase</keyword>
<dbReference type="CDD" id="cd09603">
    <property type="entry name" value="M1_APN_like"/>
    <property type="match status" value="1"/>
</dbReference>
<feature type="chain" id="PRO_5046736275" description="Aminopeptidase N" evidence="12">
    <location>
        <begin position="21"/>
        <end position="696"/>
    </location>
</feature>
<protein>
    <recommendedName>
        <fullName evidence="5">Aminopeptidase N</fullName>
        <ecNumber evidence="4">3.4.11.2</ecNumber>
    </recommendedName>
</protein>